<accession>D2UE94</accession>
<evidence type="ECO:0000313" key="1">
    <source>
        <dbReference type="EMBL" id="CBA16340.1"/>
    </source>
</evidence>
<dbReference type="Gene3D" id="3.40.50.1820">
    <property type="entry name" value="alpha/beta hydrolase"/>
    <property type="match status" value="1"/>
</dbReference>
<dbReference type="InterPro" id="IPR029058">
    <property type="entry name" value="AB_hydrolase_fold"/>
</dbReference>
<name>D2UE94_XANAP</name>
<dbReference type="EMBL" id="FP565176">
    <property type="protein sequence ID" value="CBA16340.1"/>
    <property type="molecule type" value="Genomic_DNA"/>
</dbReference>
<reference evidence="1 2" key="1">
    <citation type="journal article" date="2009" name="BMC Genomics">
        <title>The complete genome sequence of Xanthomonas albilineans provides new insights into the reductive genome evolution of the xylem-limited Xanthomonadaceae.</title>
        <authorList>
            <person name="Pieretti I."/>
            <person name="Royer M."/>
            <person name="Barbe V."/>
            <person name="Carrere S."/>
            <person name="Koebnik R."/>
            <person name="Cociancich S."/>
            <person name="Couloux A."/>
            <person name="Darrasse A."/>
            <person name="Gouzy J."/>
            <person name="Jacques M.A."/>
            <person name="Lauber E."/>
            <person name="Manceau C."/>
            <person name="Mangenot S."/>
            <person name="Poussier S."/>
            <person name="Segurens B."/>
            <person name="Szurek B."/>
            <person name="Verdier V."/>
            <person name="Arlat M."/>
            <person name="Rott P."/>
        </authorList>
    </citation>
    <scope>NUCLEOTIDE SEQUENCE [LARGE SCALE GENOMIC DNA]</scope>
    <source>
        <strain evidence="2">GPE PC73 / CFBP 7063</strain>
    </source>
</reference>
<gene>
    <name evidence="1" type="ordered locus">XALc_1850</name>
</gene>
<protein>
    <submittedName>
        <fullName evidence="1">Putative hydrolase protein</fullName>
    </submittedName>
</protein>
<keyword evidence="1" id="KW-0378">Hydrolase</keyword>
<evidence type="ECO:0000313" key="2">
    <source>
        <dbReference type="Proteomes" id="UP000001890"/>
    </source>
</evidence>
<dbReference type="GO" id="GO:0016787">
    <property type="term" value="F:hydrolase activity"/>
    <property type="evidence" value="ECO:0007669"/>
    <property type="project" value="UniProtKB-KW"/>
</dbReference>
<proteinExistence type="predicted"/>
<dbReference type="eggNOG" id="COG1073">
    <property type="taxonomic scope" value="Bacteria"/>
</dbReference>
<sequence length="257" mass="28966">MDRYFERWHLFHRSKRPLEESRFWSTLPERGFTLKSTRVGLRSMGDGPNILLVHGVSGRGSQFASIAHALAESGWRTLLIDFSDESNSNSYKLSTDDVAAAFAEIICREGALHGVVAHSIGNLWIWYAIARGLRINNFVTISGVFHASMVFEYFQRMHRLTDKEMSTLKVMLNSHQGCDDLTMQDPSSIIANMPRPQRGLIIQGRDDEVVNLAEGQAYAAAWREADYLEISGTSHANILKMPHVVTAVKNFFVSFSE</sequence>
<dbReference type="SUPFAM" id="SSF53474">
    <property type="entry name" value="alpha/beta-Hydrolases"/>
    <property type="match status" value="1"/>
</dbReference>
<organism evidence="1 2">
    <name type="scientific">Xanthomonas albilineans (strain GPE PC73 / CFBP 7063)</name>
    <dbReference type="NCBI Taxonomy" id="380358"/>
    <lineage>
        <taxon>Bacteria</taxon>
        <taxon>Pseudomonadati</taxon>
        <taxon>Pseudomonadota</taxon>
        <taxon>Gammaproteobacteria</taxon>
        <taxon>Lysobacterales</taxon>
        <taxon>Lysobacteraceae</taxon>
        <taxon>Xanthomonas</taxon>
    </lineage>
</organism>
<dbReference type="STRING" id="380358.XALC_1850"/>
<dbReference type="Proteomes" id="UP000001890">
    <property type="component" value="Chromosome"/>
</dbReference>
<dbReference type="KEGG" id="xal:XALC_1850"/>
<keyword evidence="2" id="KW-1185">Reference proteome</keyword>
<dbReference type="AlphaFoldDB" id="D2UE94"/>